<evidence type="ECO:0000256" key="3">
    <source>
        <dbReference type="ARBA" id="ARBA00022989"/>
    </source>
</evidence>
<dbReference type="OrthoDB" id="1641132at2759"/>
<comment type="caution">
    <text evidence="8">The sequence shown here is derived from an EMBL/GenBank/DDBJ whole genome shotgun (WGS) entry which is preliminary data.</text>
</comment>
<gene>
    <name evidence="8" type="ORF">CBER1_02313</name>
</gene>
<evidence type="ECO:0000256" key="5">
    <source>
        <dbReference type="SAM" id="MobiDB-lite"/>
    </source>
</evidence>
<reference evidence="9" key="1">
    <citation type="journal article" date="2017" name="bioRxiv">
        <title>Conservation of a gene cluster reveals novel cercosporin biosynthetic mechanisms and extends production to the genus Colletotrichum.</title>
        <authorList>
            <person name="de Jonge R."/>
            <person name="Ebert M.K."/>
            <person name="Huitt-Roehl C.R."/>
            <person name="Pal P."/>
            <person name="Suttle J.C."/>
            <person name="Spanner R.E."/>
            <person name="Neubauer J.D."/>
            <person name="Jurick W.M.II."/>
            <person name="Stott K.A."/>
            <person name="Secor G.A."/>
            <person name="Thomma B.P.H.J."/>
            <person name="Van de Peer Y."/>
            <person name="Townsend C.A."/>
            <person name="Bolton M.D."/>
        </authorList>
    </citation>
    <scope>NUCLEOTIDE SEQUENCE [LARGE SCALE GENOMIC DNA]</scope>
    <source>
        <strain evidence="9">CBS538.71</strain>
    </source>
</reference>
<feature type="compositionally biased region" description="Basic and acidic residues" evidence="5">
    <location>
        <begin position="123"/>
        <end position="136"/>
    </location>
</feature>
<evidence type="ECO:0000259" key="7">
    <source>
        <dbReference type="Pfam" id="PF13664"/>
    </source>
</evidence>
<evidence type="ECO:0000313" key="8">
    <source>
        <dbReference type="EMBL" id="PPJ60756.1"/>
    </source>
</evidence>
<keyword evidence="4 6" id="KW-0472">Membrane</keyword>
<protein>
    <recommendedName>
        <fullName evidence="7">TMEM205-like domain-containing protein</fullName>
    </recommendedName>
</protein>
<feature type="transmembrane region" description="Helical" evidence="6">
    <location>
        <begin position="155"/>
        <end position="175"/>
    </location>
</feature>
<dbReference type="Pfam" id="PF13664">
    <property type="entry name" value="DUF4149"/>
    <property type="match status" value="1"/>
</dbReference>
<organism evidence="8 9">
    <name type="scientific">Cercospora berteroae</name>
    <dbReference type="NCBI Taxonomy" id="357750"/>
    <lineage>
        <taxon>Eukaryota</taxon>
        <taxon>Fungi</taxon>
        <taxon>Dikarya</taxon>
        <taxon>Ascomycota</taxon>
        <taxon>Pezizomycotina</taxon>
        <taxon>Dothideomycetes</taxon>
        <taxon>Dothideomycetidae</taxon>
        <taxon>Mycosphaerellales</taxon>
        <taxon>Mycosphaerellaceae</taxon>
        <taxon>Cercospora</taxon>
    </lineage>
</organism>
<feature type="transmembrane region" description="Helical" evidence="6">
    <location>
        <begin position="20"/>
        <end position="38"/>
    </location>
</feature>
<sequence length="185" mass="20824">MTFIHSLQAYLSPLISLAPYHLLSYGVLLGTTVYQSFVNTKVCYQALPASAFTTLQKRIFPVYFQIQTALLIVTVLTVPPYGPVSLIQKKRDWIPLVFASGMALLNLFIYGPRTQTAMIERTHQATRERTKPESEGSKSVPSDAMKTKNRQFSRVHAMSIHLNLLSMIATVLYGFRLASRINLEV</sequence>
<feature type="region of interest" description="Disordered" evidence="5">
    <location>
        <begin position="123"/>
        <end position="146"/>
    </location>
</feature>
<evidence type="ECO:0000256" key="2">
    <source>
        <dbReference type="ARBA" id="ARBA00022692"/>
    </source>
</evidence>
<dbReference type="PANTHER" id="PTHR23241:SF102">
    <property type="entry name" value="LD23009P"/>
    <property type="match status" value="1"/>
</dbReference>
<name>A0A2S6CLZ2_9PEZI</name>
<dbReference type="InterPro" id="IPR053009">
    <property type="entry name" value="Xanthocillin_Biosynth-Assoc"/>
</dbReference>
<evidence type="ECO:0000256" key="4">
    <source>
        <dbReference type="ARBA" id="ARBA00023136"/>
    </source>
</evidence>
<feature type="transmembrane region" description="Helical" evidence="6">
    <location>
        <begin position="93"/>
        <end position="111"/>
    </location>
</feature>
<keyword evidence="9" id="KW-1185">Reference proteome</keyword>
<dbReference type="GO" id="GO:0016020">
    <property type="term" value="C:membrane"/>
    <property type="evidence" value="ECO:0007669"/>
    <property type="project" value="UniProtKB-SubCell"/>
</dbReference>
<feature type="transmembrane region" description="Helical" evidence="6">
    <location>
        <begin position="59"/>
        <end position="81"/>
    </location>
</feature>
<evidence type="ECO:0000256" key="1">
    <source>
        <dbReference type="ARBA" id="ARBA00004370"/>
    </source>
</evidence>
<evidence type="ECO:0000256" key="6">
    <source>
        <dbReference type="SAM" id="Phobius"/>
    </source>
</evidence>
<keyword evidence="2 6" id="KW-0812">Transmembrane</keyword>
<dbReference type="PANTHER" id="PTHR23241">
    <property type="entry name" value="LATE EMBRYOGENESIS ABUNDANT PLANTS LEA-RELATED"/>
    <property type="match status" value="1"/>
</dbReference>
<accession>A0A2S6CLZ2</accession>
<evidence type="ECO:0000313" key="9">
    <source>
        <dbReference type="Proteomes" id="UP000237631"/>
    </source>
</evidence>
<dbReference type="AlphaFoldDB" id="A0A2S6CLZ2"/>
<comment type="subcellular location">
    <subcellularLocation>
        <location evidence="1">Membrane</location>
    </subcellularLocation>
</comment>
<dbReference type="Proteomes" id="UP000237631">
    <property type="component" value="Unassembled WGS sequence"/>
</dbReference>
<keyword evidence="3 6" id="KW-1133">Transmembrane helix</keyword>
<dbReference type="EMBL" id="PNEN01000211">
    <property type="protein sequence ID" value="PPJ60756.1"/>
    <property type="molecule type" value="Genomic_DNA"/>
</dbReference>
<feature type="domain" description="TMEM205-like" evidence="7">
    <location>
        <begin position="23"/>
        <end position="122"/>
    </location>
</feature>
<proteinExistence type="predicted"/>
<dbReference type="InterPro" id="IPR025423">
    <property type="entry name" value="TMEM205-like"/>
</dbReference>